<dbReference type="OrthoDB" id="2454247at2"/>
<gene>
    <name evidence="1" type="ORF">AOX59_14660</name>
</gene>
<protein>
    <recommendedName>
        <fullName evidence="3">DUF2922 domain-containing protein</fullName>
    </recommendedName>
</protein>
<keyword evidence="2" id="KW-1185">Reference proteome</keyword>
<proteinExistence type="predicted"/>
<organism evidence="1 2">
    <name type="scientific">Lentibacillus amyloliquefaciens</name>
    <dbReference type="NCBI Taxonomy" id="1472767"/>
    <lineage>
        <taxon>Bacteria</taxon>
        <taxon>Bacillati</taxon>
        <taxon>Bacillota</taxon>
        <taxon>Bacilli</taxon>
        <taxon>Bacillales</taxon>
        <taxon>Bacillaceae</taxon>
        <taxon>Lentibacillus</taxon>
    </lineage>
</organism>
<dbReference type="STRING" id="1472767.AOX59_14660"/>
<name>A0A0U4F2I3_9BACI</name>
<accession>A0A0U4F2I3</accession>
<sequence length="73" mass="8128">MKKLELKFFNEDEKTVTYSLEQPVEPVDPIAVTNAMDEIITQNAFTSSGGDLVSKKGARIVDRTVEEINLPES</sequence>
<dbReference type="RefSeq" id="WP_068446669.1">
    <property type="nucleotide sequence ID" value="NZ_CP013862.1"/>
</dbReference>
<dbReference type="AlphaFoldDB" id="A0A0U4F2I3"/>
<reference evidence="1 2" key="1">
    <citation type="submission" date="2016-01" db="EMBL/GenBank/DDBJ databases">
        <title>Complete genome sequence of strain Lentibacillus amyloliquefaciens LAM0015T isolated from saline sediment.</title>
        <authorList>
            <person name="Wang J.-L."/>
            <person name="He M.-X."/>
        </authorList>
    </citation>
    <scope>NUCLEOTIDE SEQUENCE [LARGE SCALE GENOMIC DNA]</scope>
    <source>
        <strain evidence="1 2">LAM0015</strain>
    </source>
</reference>
<evidence type="ECO:0008006" key="3">
    <source>
        <dbReference type="Google" id="ProtNLM"/>
    </source>
</evidence>
<evidence type="ECO:0000313" key="2">
    <source>
        <dbReference type="Proteomes" id="UP000050331"/>
    </source>
</evidence>
<dbReference type="EMBL" id="CP013862">
    <property type="protein sequence ID" value="ALX49703.1"/>
    <property type="molecule type" value="Genomic_DNA"/>
</dbReference>
<dbReference type="KEGG" id="lao:AOX59_14660"/>
<evidence type="ECO:0000313" key="1">
    <source>
        <dbReference type="EMBL" id="ALX49703.1"/>
    </source>
</evidence>
<dbReference type="InterPro" id="IPR021321">
    <property type="entry name" value="DUF2922"/>
</dbReference>
<dbReference type="Pfam" id="PF11148">
    <property type="entry name" value="DUF2922"/>
    <property type="match status" value="1"/>
</dbReference>
<dbReference type="Proteomes" id="UP000050331">
    <property type="component" value="Chromosome"/>
</dbReference>